<evidence type="ECO:0000256" key="3">
    <source>
        <dbReference type="RuleBase" id="RU362119"/>
    </source>
</evidence>
<evidence type="ECO:0000256" key="1">
    <source>
        <dbReference type="ARBA" id="ARBA00006654"/>
    </source>
</evidence>
<dbReference type="Gene3D" id="3.60.21.10">
    <property type="match status" value="1"/>
</dbReference>
<dbReference type="Pfam" id="PF02872">
    <property type="entry name" value="5_nucleotid_C"/>
    <property type="match status" value="1"/>
</dbReference>
<organism evidence="6 7">
    <name type="scientific">Littorina saxatilis</name>
    <dbReference type="NCBI Taxonomy" id="31220"/>
    <lineage>
        <taxon>Eukaryota</taxon>
        <taxon>Metazoa</taxon>
        <taxon>Spiralia</taxon>
        <taxon>Lophotrochozoa</taxon>
        <taxon>Mollusca</taxon>
        <taxon>Gastropoda</taxon>
        <taxon>Caenogastropoda</taxon>
        <taxon>Littorinimorpha</taxon>
        <taxon>Littorinoidea</taxon>
        <taxon>Littorinidae</taxon>
        <taxon>Littorina</taxon>
    </lineage>
</organism>
<keyword evidence="3" id="KW-0547">Nucleotide-binding</keyword>
<dbReference type="EMBL" id="JBAMIC010000001">
    <property type="protein sequence ID" value="KAK7114887.1"/>
    <property type="molecule type" value="Genomic_DNA"/>
</dbReference>
<dbReference type="PANTHER" id="PTHR11575:SF48">
    <property type="entry name" value="5'-NUCLEOTIDASE"/>
    <property type="match status" value="1"/>
</dbReference>
<keyword evidence="3" id="KW-0378">Hydrolase</keyword>
<accession>A0AAN9GN79</accession>
<name>A0AAN9GN79_9CAEN</name>
<dbReference type="PANTHER" id="PTHR11575">
    <property type="entry name" value="5'-NUCLEOTIDASE-RELATED"/>
    <property type="match status" value="1"/>
</dbReference>
<feature type="domain" description="Calcineurin-like phosphoesterase" evidence="4">
    <location>
        <begin position="5"/>
        <end position="209"/>
    </location>
</feature>
<keyword evidence="2" id="KW-0732">Signal</keyword>
<evidence type="ECO:0000313" key="7">
    <source>
        <dbReference type="Proteomes" id="UP001374579"/>
    </source>
</evidence>
<comment type="caution">
    <text evidence="6">The sequence shown here is derived from an EMBL/GenBank/DDBJ whole genome shotgun (WGS) entry which is preliminary data.</text>
</comment>
<gene>
    <name evidence="6" type="ORF">V1264_000868</name>
</gene>
<dbReference type="InterPro" id="IPR029052">
    <property type="entry name" value="Metallo-depent_PP-like"/>
</dbReference>
<dbReference type="Proteomes" id="UP001374579">
    <property type="component" value="Unassembled WGS sequence"/>
</dbReference>
<dbReference type="AlphaFoldDB" id="A0AAN9GN79"/>
<dbReference type="SUPFAM" id="SSF56300">
    <property type="entry name" value="Metallo-dependent phosphatases"/>
    <property type="match status" value="1"/>
</dbReference>
<dbReference type="SUPFAM" id="SSF55816">
    <property type="entry name" value="5'-nucleotidase (syn. UDP-sugar hydrolase), C-terminal domain"/>
    <property type="match status" value="1"/>
</dbReference>
<sequence>MATVTIIHFNDVYNIEPQQDEPVGGAARLSAYVKSCGEQNPLVLFSGDALNPSLMSIFLRGKQMIPVLNGIGVDCAVFGNHDFDFGVDHLEKITEQTTFPWLLSNIRDNINREPLGRGEVTHMIDHNGVKIGLIGIVEEEWIETLSTVDSEDITFFDFVDEGKRLADLLRQQGADLVIALTHMRWPNDEMLINNVPEIDIVLGGHDHDYDVKQVNGKYVLKSGTDFRNCSKLKMTKNGQGWTVDVERVDFTSDFPEDPDMKIVVKEMLEKVEGKMDVHLGTLGVSMDGRFSVVRSMETNLGNFITDVMLTATEAEIALLNSGTLRSDRIHPKGDFRIRDLLSILPFPDPLVVLKVSGKQLLQALENGVSQYPRKEGRFPQVAGICFGFDPTQSPGKRVGKGSVRVQGEPLDLDRQYRLVTKEYIATGHDGFDVFKECEIVLNDEQCPTLSTAVQNHFESIKIYQGVKECKSGHRQALVPLIKKHQLVKQECINHPEKTRRLVRQESLHVAEAETCFLSPHVEGRMYIISEEVWKAMSDTVPADVLHHNLSTIKETSLSGSVESLNKLHI</sequence>
<keyword evidence="7" id="KW-1185">Reference proteome</keyword>
<evidence type="ECO:0000259" key="5">
    <source>
        <dbReference type="Pfam" id="PF02872"/>
    </source>
</evidence>
<evidence type="ECO:0000256" key="2">
    <source>
        <dbReference type="ARBA" id="ARBA00022729"/>
    </source>
</evidence>
<protein>
    <submittedName>
        <fullName evidence="6">Uncharacterized protein</fullName>
    </submittedName>
</protein>
<dbReference type="InterPro" id="IPR006179">
    <property type="entry name" value="5_nucleotidase/apyrase"/>
</dbReference>
<dbReference type="InterPro" id="IPR036907">
    <property type="entry name" value="5'-Nucleotdase_C_sf"/>
</dbReference>
<dbReference type="InterPro" id="IPR004843">
    <property type="entry name" value="Calcineurin-like_PHP"/>
</dbReference>
<dbReference type="InterPro" id="IPR008334">
    <property type="entry name" value="5'-Nucleotdase_C"/>
</dbReference>
<dbReference type="GO" id="GO:0009166">
    <property type="term" value="P:nucleotide catabolic process"/>
    <property type="evidence" value="ECO:0007669"/>
    <property type="project" value="InterPro"/>
</dbReference>
<reference evidence="6 7" key="1">
    <citation type="submission" date="2024-02" db="EMBL/GenBank/DDBJ databases">
        <title>Chromosome-scale genome assembly of the rough periwinkle Littorina saxatilis.</title>
        <authorList>
            <person name="De Jode A."/>
            <person name="Faria R."/>
            <person name="Formenti G."/>
            <person name="Sims Y."/>
            <person name="Smith T.P."/>
            <person name="Tracey A."/>
            <person name="Wood J.M.D."/>
            <person name="Zagrodzka Z.B."/>
            <person name="Johannesson K."/>
            <person name="Butlin R.K."/>
            <person name="Leder E.H."/>
        </authorList>
    </citation>
    <scope>NUCLEOTIDE SEQUENCE [LARGE SCALE GENOMIC DNA]</scope>
    <source>
        <strain evidence="6">Snail1</strain>
        <tissue evidence="6">Muscle</tissue>
    </source>
</reference>
<proteinExistence type="inferred from homology"/>
<dbReference type="Pfam" id="PF00149">
    <property type="entry name" value="Metallophos"/>
    <property type="match status" value="1"/>
</dbReference>
<dbReference type="PRINTS" id="PR01607">
    <property type="entry name" value="APYRASEFAMLY"/>
</dbReference>
<comment type="similarity">
    <text evidence="1 3">Belongs to the 5'-nucleotidase family.</text>
</comment>
<feature type="domain" description="5'-Nucleotidase C-terminal" evidence="5">
    <location>
        <begin position="291"/>
        <end position="436"/>
    </location>
</feature>
<dbReference type="CDD" id="cd07406">
    <property type="entry name" value="MPP_CG11883_N"/>
    <property type="match status" value="1"/>
</dbReference>
<dbReference type="Gene3D" id="3.90.780.10">
    <property type="entry name" value="5'-Nucleotidase, C-terminal domain"/>
    <property type="match status" value="1"/>
</dbReference>
<evidence type="ECO:0000259" key="4">
    <source>
        <dbReference type="Pfam" id="PF00149"/>
    </source>
</evidence>
<evidence type="ECO:0000313" key="6">
    <source>
        <dbReference type="EMBL" id="KAK7114887.1"/>
    </source>
</evidence>
<dbReference type="InterPro" id="IPR041821">
    <property type="entry name" value="CG11883_N"/>
</dbReference>
<dbReference type="GO" id="GO:0000166">
    <property type="term" value="F:nucleotide binding"/>
    <property type="evidence" value="ECO:0007669"/>
    <property type="project" value="UniProtKB-KW"/>
</dbReference>
<dbReference type="GO" id="GO:0016787">
    <property type="term" value="F:hydrolase activity"/>
    <property type="evidence" value="ECO:0007669"/>
    <property type="project" value="UniProtKB-KW"/>
</dbReference>